<organism evidence="17 18">
    <name type="scientific">Desulfotomaculum copahuensis</name>
    <dbReference type="NCBI Taxonomy" id="1838280"/>
    <lineage>
        <taxon>Bacteria</taxon>
        <taxon>Bacillati</taxon>
        <taxon>Bacillota</taxon>
        <taxon>Clostridia</taxon>
        <taxon>Eubacteriales</taxon>
        <taxon>Desulfotomaculaceae</taxon>
        <taxon>Desulfotomaculum</taxon>
    </lineage>
</organism>
<dbReference type="Proteomes" id="UP000078532">
    <property type="component" value="Unassembled WGS sequence"/>
</dbReference>
<evidence type="ECO:0000256" key="4">
    <source>
        <dbReference type="ARBA" id="ARBA00017710"/>
    </source>
</evidence>
<dbReference type="FunFam" id="3.40.50.970:FF:000039">
    <property type="entry name" value="Indolepyruvate oxidoreductase subunit IorA"/>
    <property type="match status" value="1"/>
</dbReference>
<dbReference type="InterPro" id="IPR017896">
    <property type="entry name" value="4Fe4S_Fe-S-bd"/>
</dbReference>
<evidence type="ECO:0000259" key="16">
    <source>
        <dbReference type="PROSITE" id="PS51379"/>
    </source>
</evidence>
<dbReference type="InterPro" id="IPR002880">
    <property type="entry name" value="Pyrv_Fd/Flavodoxin_OxRdtase_N"/>
</dbReference>
<evidence type="ECO:0000313" key="17">
    <source>
        <dbReference type="EMBL" id="OAT85304.1"/>
    </source>
</evidence>
<evidence type="ECO:0000256" key="5">
    <source>
        <dbReference type="ARBA" id="ARBA00022448"/>
    </source>
</evidence>
<dbReference type="InterPro" id="IPR009014">
    <property type="entry name" value="Transketo_C/PFOR_II"/>
</dbReference>
<dbReference type="GO" id="GO:0043805">
    <property type="term" value="F:indolepyruvate ferredoxin oxidoreductase activity"/>
    <property type="evidence" value="ECO:0007669"/>
    <property type="project" value="UniProtKB-UniRule"/>
</dbReference>
<gene>
    <name evidence="17" type="ORF">A6M21_06895</name>
</gene>
<dbReference type="GO" id="GO:0030976">
    <property type="term" value="F:thiamine pyrophosphate binding"/>
    <property type="evidence" value="ECO:0007669"/>
    <property type="project" value="InterPro"/>
</dbReference>
<dbReference type="STRING" id="1838280.A6M21_06895"/>
<evidence type="ECO:0000256" key="6">
    <source>
        <dbReference type="ARBA" id="ARBA00022485"/>
    </source>
</evidence>
<comment type="caution">
    <text evidence="17">The sequence shown here is derived from an EMBL/GenBank/DDBJ whole genome shotgun (WGS) entry which is preliminary data.</text>
</comment>
<evidence type="ECO:0000256" key="14">
    <source>
        <dbReference type="PIRNR" id="PIRNR006439"/>
    </source>
</evidence>
<evidence type="ECO:0000256" key="10">
    <source>
        <dbReference type="ARBA" id="ARBA00023004"/>
    </source>
</evidence>
<dbReference type="InterPro" id="IPR011766">
    <property type="entry name" value="TPP_enzyme_TPP-bd"/>
</dbReference>
<dbReference type="InterPro" id="IPR029061">
    <property type="entry name" value="THDP-binding"/>
</dbReference>
<dbReference type="PROSITE" id="PS51379">
    <property type="entry name" value="4FE4S_FER_2"/>
    <property type="match status" value="2"/>
</dbReference>
<evidence type="ECO:0000256" key="8">
    <source>
        <dbReference type="ARBA" id="ARBA00022982"/>
    </source>
</evidence>
<comment type="function">
    <text evidence="1 14">Catalyzes the ferredoxin-dependent oxidative decarboxylation of arylpyruvates.</text>
</comment>
<dbReference type="Gene3D" id="3.40.50.970">
    <property type="match status" value="2"/>
</dbReference>
<dbReference type="EMBL" id="LYVF01000069">
    <property type="protein sequence ID" value="OAT85304.1"/>
    <property type="molecule type" value="Genomic_DNA"/>
</dbReference>
<feature type="binding site" evidence="15">
    <location>
        <position position="541"/>
    </location>
    <ligand>
        <name>[4Fe-4S] cluster</name>
        <dbReference type="ChEBI" id="CHEBI:49883"/>
        <label>1</label>
    </ligand>
</feature>
<keyword evidence="8 14" id="KW-0249">Electron transport</keyword>
<comment type="catalytic activity">
    <reaction evidence="13 14">
        <text>indole-3-pyruvate + 2 oxidized [2Fe-2S]-[ferredoxin] + CoA = (indol-3-yl)acetyl-CoA + 2 reduced [2Fe-2S]-[ferredoxin] + CO2 + H(+)</text>
        <dbReference type="Rhea" id="RHEA:12645"/>
        <dbReference type="Rhea" id="RHEA-COMP:10000"/>
        <dbReference type="Rhea" id="RHEA-COMP:10001"/>
        <dbReference type="ChEBI" id="CHEBI:15378"/>
        <dbReference type="ChEBI" id="CHEBI:16526"/>
        <dbReference type="ChEBI" id="CHEBI:17640"/>
        <dbReference type="ChEBI" id="CHEBI:33737"/>
        <dbReference type="ChEBI" id="CHEBI:33738"/>
        <dbReference type="ChEBI" id="CHEBI:57271"/>
        <dbReference type="ChEBI" id="CHEBI:57287"/>
        <dbReference type="EC" id="1.2.7.8"/>
    </reaction>
</comment>
<keyword evidence="11 14" id="KW-0411">Iron-sulfur</keyword>
<dbReference type="Pfam" id="PF00037">
    <property type="entry name" value="Fer4"/>
    <property type="match status" value="1"/>
</dbReference>
<evidence type="ECO:0000256" key="7">
    <source>
        <dbReference type="ARBA" id="ARBA00022723"/>
    </source>
</evidence>
<dbReference type="PANTHER" id="PTHR43710:SF5">
    <property type="entry name" value="INDOLEPYRUVATE FERREDOXIN OXIDOREDUCTASE ALPHA SUBUNIT"/>
    <property type="match status" value="1"/>
</dbReference>
<feature type="binding site" evidence="15">
    <location>
        <position position="544"/>
    </location>
    <ligand>
        <name>[4Fe-4S] cluster</name>
        <dbReference type="ChEBI" id="CHEBI:49883"/>
        <label>1</label>
    </ligand>
</feature>
<sequence>MKKLMSGNEAIAYGAYQAGVKVGAAYPGTPSTEVMENFATYPGVYAEWSPNEKVALDVGVGAAYAGRRAMVAMKHVGLNVAADSLFYASYTGVNAGLVIINADDPGLHSSQGEQDNRNYARFARIPMVEPADSEEARQYVGVALEISETFDTPVLLRTVTRLAHSKGAVEFDGELQPVAPPAPDPPAYRRDPAKQVMLPANARRRRPVVEERLQKLGEYAEQTTLNRIEPGDPELGIIAAGAAYQYAREVFPGASFLKLGLVYPLPRRLILDFARRVKQVVVVEELDPFLEEQIRLMGVTVRGKDIFPLYGEFSPHLLRQCAAAAGLVTPPPEEEDPRPPLVLPVRPPMLCPGCGHRGIFYVLKQLNVLVTGDIGCYTLGAAPPLGAMHTCGCMGAGIGVSHGIEKAGVQEPRVAVLGDSTFFHSGMPPLVNVLYNRGATTTIVLDNRVTAMTGHQDDPGTGRTLQGGETTEVDIAALARGMGYQRVDVVDPYELDQVTQVVREHLQSAEPSLIIARRPCVLSRREKHPAPVVDADICVNCGTCLELGCSPLTQEEEHVSINVLLCNGCGLCVQVCPTGAIAFNA</sequence>
<feature type="binding site" evidence="15">
    <location>
        <position position="576"/>
    </location>
    <ligand>
        <name>[4Fe-4S] cluster</name>
        <dbReference type="ChEBI" id="CHEBI:49883"/>
        <label>1</label>
    </ligand>
</feature>
<keyword evidence="9 14" id="KW-0560">Oxidoreductase</keyword>
<dbReference type="GO" id="GO:0046872">
    <property type="term" value="F:metal ion binding"/>
    <property type="evidence" value="ECO:0007669"/>
    <property type="project" value="UniProtKB-UniRule"/>
</dbReference>
<comment type="cofactor">
    <cofactor evidence="14 15">
        <name>[4Fe-4S] cluster</name>
        <dbReference type="ChEBI" id="CHEBI:49883"/>
    </cofactor>
    <text evidence="14 15">Binds 2 [4Fe-4S] clusters. In this family the first cluster has a non-standard and varying [4Fe-4S] binding motif CX(2)CX(2)CX(4-5)CP.</text>
</comment>
<dbReference type="Gene3D" id="3.30.70.20">
    <property type="match status" value="1"/>
</dbReference>
<keyword evidence="7 14" id="KW-0479">Metal-binding</keyword>
<feature type="domain" description="4Fe-4S ferredoxin-type" evidence="16">
    <location>
        <begin position="529"/>
        <end position="549"/>
    </location>
</feature>
<dbReference type="GO" id="GO:0051539">
    <property type="term" value="F:4 iron, 4 sulfur cluster binding"/>
    <property type="evidence" value="ECO:0007669"/>
    <property type="project" value="UniProtKB-UniRule"/>
</dbReference>
<dbReference type="CDD" id="cd02008">
    <property type="entry name" value="TPP_IOR_alpha"/>
    <property type="match status" value="1"/>
</dbReference>
<dbReference type="InterPro" id="IPR045025">
    <property type="entry name" value="HACL1-like"/>
</dbReference>
<keyword evidence="10 14" id="KW-0408">Iron</keyword>
<dbReference type="AlphaFoldDB" id="A0A1B7LGU3"/>
<keyword evidence="17" id="KW-0670">Pyruvate</keyword>
<evidence type="ECO:0000256" key="11">
    <source>
        <dbReference type="ARBA" id="ARBA00023014"/>
    </source>
</evidence>
<keyword evidence="6 14" id="KW-0004">4Fe-4S</keyword>
<feature type="binding site" evidence="15">
    <location>
        <position position="566"/>
    </location>
    <ligand>
        <name>[4Fe-4S] cluster</name>
        <dbReference type="ChEBI" id="CHEBI:49883"/>
        <label>2</label>
    </ligand>
</feature>
<dbReference type="SUPFAM" id="SSF54862">
    <property type="entry name" value="4Fe-4S ferredoxins"/>
    <property type="match status" value="1"/>
</dbReference>
<evidence type="ECO:0000256" key="3">
    <source>
        <dbReference type="ARBA" id="ARBA00012812"/>
    </source>
</evidence>
<keyword evidence="18" id="KW-1185">Reference proteome</keyword>
<feature type="binding site" evidence="15">
    <location>
        <position position="538"/>
    </location>
    <ligand>
        <name>[4Fe-4S] cluster</name>
        <dbReference type="ChEBI" id="CHEBI:49883"/>
        <label>1</label>
    </ligand>
</feature>
<comment type="subunit">
    <text evidence="2">Heterodimer of the IorA and IorB subunits.</text>
</comment>
<evidence type="ECO:0000256" key="15">
    <source>
        <dbReference type="PIRSR" id="PIRSR006439-50"/>
    </source>
</evidence>
<feature type="binding site" evidence="15">
    <location>
        <position position="569"/>
    </location>
    <ligand>
        <name>[4Fe-4S] cluster</name>
        <dbReference type="ChEBI" id="CHEBI:49883"/>
        <label>2</label>
    </ligand>
</feature>
<protein>
    <recommendedName>
        <fullName evidence="4 14">Indolepyruvate oxidoreductase subunit IorA</fullName>
        <shortName evidence="14">IOR</shortName>
        <ecNumber evidence="3 14">1.2.7.8</ecNumber>
    </recommendedName>
    <alternativeName>
        <fullName evidence="12 14">Indolepyruvate ferredoxin oxidoreductase subunit alpha</fullName>
    </alternativeName>
</protein>
<keyword evidence="5 14" id="KW-0813">Transport</keyword>
<dbReference type="InterPro" id="IPR017900">
    <property type="entry name" value="4Fe4S_Fe_S_CS"/>
</dbReference>
<feature type="binding site" evidence="15">
    <location>
        <position position="549"/>
    </location>
    <ligand>
        <name>[4Fe-4S] cluster</name>
        <dbReference type="ChEBI" id="CHEBI:49883"/>
        <label>2</label>
    </ligand>
</feature>
<evidence type="ECO:0000256" key="2">
    <source>
        <dbReference type="ARBA" id="ARBA00011238"/>
    </source>
</evidence>
<evidence type="ECO:0000256" key="13">
    <source>
        <dbReference type="ARBA" id="ARBA00048332"/>
    </source>
</evidence>
<evidence type="ECO:0000256" key="12">
    <source>
        <dbReference type="ARBA" id="ARBA00030514"/>
    </source>
</evidence>
<dbReference type="SUPFAM" id="SSF52518">
    <property type="entry name" value="Thiamin diphosphate-binding fold (THDP-binding)"/>
    <property type="match status" value="2"/>
</dbReference>
<dbReference type="PROSITE" id="PS00198">
    <property type="entry name" value="4FE4S_FER_1"/>
    <property type="match status" value="1"/>
</dbReference>
<dbReference type="PIRSF" id="PIRSF006439">
    <property type="entry name" value="Indolepyruvate_ferr_oxidored"/>
    <property type="match status" value="1"/>
</dbReference>
<proteinExistence type="predicted"/>
<name>A0A1B7LGU3_9FIRM</name>
<accession>A0A1B7LGU3</accession>
<feature type="binding site" evidence="15">
    <location>
        <position position="572"/>
    </location>
    <ligand>
        <name>[4Fe-4S] cluster</name>
        <dbReference type="ChEBI" id="CHEBI:49883"/>
        <label>2</label>
    </ligand>
</feature>
<evidence type="ECO:0000313" key="18">
    <source>
        <dbReference type="Proteomes" id="UP000078532"/>
    </source>
</evidence>
<dbReference type="Pfam" id="PF01855">
    <property type="entry name" value="POR_N"/>
    <property type="match status" value="1"/>
</dbReference>
<dbReference type="SUPFAM" id="SSF52922">
    <property type="entry name" value="TK C-terminal domain-like"/>
    <property type="match status" value="1"/>
</dbReference>
<reference evidence="17 18" key="1">
    <citation type="submission" date="2016-04" db="EMBL/GenBank/DDBJ databases">
        <authorList>
            <person name="Evans L.H."/>
            <person name="Alamgir A."/>
            <person name="Owens N."/>
            <person name="Weber N.D."/>
            <person name="Virtaneva K."/>
            <person name="Barbian K."/>
            <person name="Babar A."/>
            <person name="Rosenke K."/>
        </authorList>
    </citation>
    <scope>NUCLEOTIDE SEQUENCE [LARGE SCALE GENOMIC DNA]</scope>
    <source>
        <strain evidence="17 18">LMa1</strain>
    </source>
</reference>
<dbReference type="OrthoDB" id="9804603at2"/>
<dbReference type="CDD" id="cd07034">
    <property type="entry name" value="TPP_PYR_PFOR_IOR-alpha_like"/>
    <property type="match status" value="1"/>
</dbReference>
<feature type="domain" description="4Fe-4S ferredoxin-type" evidence="16">
    <location>
        <begin position="557"/>
        <end position="585"/>
    </location>
</feature>
<dbReference type="PANTHER" id="PTHR43710">
    <property type="entry name" value="2-HYDROXYACYL-COA LYASE"/>
    <property type="match status" value="1"/>
</dbReference>
<evidence type="ECO:0000256" key="1">
    <source>
        <dbReference type="ARBA" id="ARBA00002995"/>
    </source>
</evidence>
<dbReference type="EC" id="1.2.7.8" evidence="3 14"/>
<dbReference type="Pfam" id="PF02775">
    <property type="entry name" value="TPP_enzyme_C"/>
    <property type="match status" value="1"/>
</dbReference>
<evidence type="ECO:0000256" key="9">
    <source>
        <dbReference type="ARBA" id="ARBA00023002"/>
    </source>
</evidence>
<dbReference type="NCBIfam" id="TIGR03336">
    <property type="entry name" value="IOR_alpha"/>
    <property type="match status" value="1"/>
</dbReference>
<dbReference type="InterPro" id="IPR017721">
    <property type="entry name" value="IorA"/>
</dbReference>